<dbReference type="PANTHER" id="PTHR47705">
    <property type="entry name" value="AGAP000321-PA"/>
    <property type="match status" value="1"/>
</dbReference>
<dbReference type="InterPro" id="IPR013216">
    <property type="entry name" value="Methyltransf_11"/>
</dbReference>
<accession>A0A0N4TIY2</accession>
<gene>
    <name evidence="7" type="ORF">BPAG_LOCUS8180</name>
</gene>
<dbReference type="InterPro" id="IPR055121">
    <property type="entry name" value="HTH_69"/>
</dbReference>
<keyword evidence="2 4" id="KW-0808">Transferase</keyword>
<dbReference type="GO" id="GO:0032259">
    <property type="term" value="P:methylation"/>
    <property type="evidence" value="ECO:0007669"/>
    <property type="project" value="UniProtKB-KW"/>
</dbReference>
<evidence type="ECO:0000256" key="3">
    <source>
        <dbReference type="ARBA" id="ARBA00022691"/>
    </source>
</evidence>
<evidence type="ECO:0000256" key="4">
    <source>
        <dbReference type="PROSITE-ProRule" id="PRU01022"/>
    </source>
</evidence>
<dbReference type="PROSITE" id="PS51685">
    <property type="entry name" value="SAM_MT_ERG6_SMT"/>
    <property type="match status" value="1"/>
</dbReference>
<dbReference type="AlphaFoldDB" id="A0A0N4TIY2"/>
<dbReference type="Pfam" id="PF08241">
    <property type="entry name" value="Methyltransf_11"/>
    <property type="match status" value="1"/>
</dbReference>
<dbReference type="SUPFAM" id="SSF53335">
    <property type="entry name" value="S-adenosyl-L-methionine-dependent methyltransferases"/>
    <property type="match status" value="1"/>
</dbReference>
<dbReference type="WBParaSite" id="BPAG_0000821801-mRNA-1">
    <property type="protein sequence ID" value="BPAG_0000821801-mRNA-1"/>
    <property type="gene ID" value="BPAG_0000821801"/>
</dbReference>
<reference evidence="9" key="1">
    <citation type="submission" date="2017-02" db="UniProtKB">
        <authorList>
            <consortium name="WormBaseParasite"/>
        </authorList>
    </citation>
    <scope>IDENTIFICATION</scope>
</reference>
<name>A0A0N4TIY2_BRUPA</name>
<keyword evidence="5" id="KW-1133">Transmembrane helix</keyword>
<dbReference type="GO" id="GO:0009116">
    <property type="term" value="P:nucleoside metabolic process"/>
    <property type="evidence" value="ECO:0007669"/>
    <property type="project" value="InterPro"/>
</dbReference>
<keyword evidence="8" id="KW-1185">Reference proteome</keyword>
<keyword evidence="5" id="KW-0472">Membrane</keyword>
<evidence type="ECO:0000313" key="8">
    <source>
        <dbReference type="Proteomes" id="UP000278627"/>
    </source>
</evidence>
<evidence type="ECO:0000256" key="5">
    <source>
        <dbReference type="SAM" id="Phobius"/>
    </source>
</evidence>
<evidence type="ECO:0000313" key="9">
    <source>
        <dbReference type="WBParaSite" id="BPAG_0000821801-mRNA-1"/>
    </source>
</evidence>
<proteinExistence type="inferred from homology"/>
<dbReference type="Pfam" id="PF22979">
    <property type="entry name" value="HTH_69"/>
    <property type="match status" value="1"/>
</dbReference>
<evidence type="ECO:0000256" key="1">
    <source>
        <dbReference type="ARBA" id="ARBA00022603"/>
    </source>
</evidence>
<dbReference type="Gene3D" id="3.40.50.1580">
    <property type="entry name" value="Nucleoside phosphorylase domain"/>
    <property type="match status" value="1"/>
</dbReference>
<comment type="similarity">
    <text evidence="4">Belongs to the class I-like SAM-binding methyltransferase superfamily. Erg6/SMT family.</text>
</comment>
<feature type="domain" description="SAM-dependent methyltransferase Erg6/SMT-type" evidence="6">
    <location>
        <begin position="674"/>
        <end position="956"/>
    </location>
</feature>
<dbReference type="PANTHER" id="PTHR47705:SF1">
    <property type="entry name" value="PNP_UDP_1 DOMAIN-CONTAINING PROTEIN"/>
    <property type="match status" value="1"/>
</dbReference>
<keyword evidence="1 4" id="KW-0489">Methyltransferase</keyword>
<keyword evidence="5" id="KW-0812">Transmembrane</keyword>
<reference evidence="7 8" key="2">
    <citation type="submission" date="2018-11" db="EMBL/GenBank/DDBJ databases">
        <authorList>
            <consortium name="Pathogen Informatics"/>
        </authorList>
    </citation>
    <scope>NUCLEOTIDE SEQUENCE [LARGE SCALE GENOMIC DNA]</scope>
</reference>
<dbReference type="STRING" id="6280.A0A0N4TIY2"/>
<dbReference type="CDD" id="cd02440">
    <property type="entry name" value="AdoMet_MTases"/>
    <property type="match status" value="1"/>
</dbReference>
<feature type="transmembrane region" description="Helical" evidence="5">
    <location>
        <begin position="894"/>
        <end position="916"/>
    </location>
</feature>
<evidence type="ECO:0000313" key="7">
    <source>
        <dbReference type="EMBL" id="VDN89366.1"/>
    </source>
</evidence>
<keyword evidence="3 4" id="KW-0949">S-adenosyl-L-methionine</keyword>
<dbReference type="InterPro" id="IPR029063">
    <property type="entry name" value="SAM-dependent_MTases_sf"/>
</dbReference>
<dbReference type="InterPro" id="IPR030384">
    <property type="entry name" value="MeTrfase_SMT"/>
</dbReference>
<evidence type="ECO:0000256" key="2">
    <source>
        <dbReference type="ARBA" id="ARBA00022679"/>
    </source>
</evidence>
<organism evidence="9">
    <name type="scientific">Brugia pahangi</name>
    <name type="common">Filarial nematode worm</name>
    <dbReference type="NCBI Taxonomy" id="6280"/>
    <lineage>
        <taxon>Eukaryota</taxon>
        <taxon>Metazoa</taxon>
        <taxon>Ecdysozoa</taxon>
        <taxon>Nematoda</taxon>
        <taxon>Chromadorea</taxon>
        <taxon>Rhabditida</taxon>
        <taxon>Spirurina</taxon>
        <taxon>Spiruromorpha</taxon>
        <taxon>Filarioidea</taxon>
        <taxon>Onchocercidae</taxon>
        <taxon>Brugia</taxon>
    </lineage>
</organism>
<dbReference type="InterPro" id="IPR035994">
    <property type="entry name" value="Nucleoside_phosphorylase_sf"/>
</dbReference>
<protein>
    <submittedName>
        <fullName evidence="9">SAM_MT_ERG6_SMT domain-containing protein</fullName>
    </submittedName>
</protein>
<dbReference type="EMBL" id="UZAD01013131">
    <property type="protein sequence ID" value="VDN89366.1"/>
    <property type="molecule type" value="Genomic_DNA"/>
</dbReference>
<dbReference type="GO" id="GO:0008757">
    <property type="term" value="F:S-adenosylmethionine-dependent methyltransferase activity"/>
    <property type="evidence" value="ECO:0007669"/>
    <property type="project" value="InterPro"/>
</dbReference>
<sequence>MVATKVPRSGGLVVLSPLVQSSEHNVVLISRNVDVKYNQILHVAGGEHTGIVINKLINGKPNLKCDVSLSFSVWLRKGDMKKQENRCFRFRFFEDIENADKHAVAQQFFQDLVSIFPREKLELDFSKKKSRVSLRSFQNQQISRYISDYVTFLKRVLKLMQNSYGSLREIEIDMQFAKENETYQMPDPKQYDSGSEVENVTIAHVQEVLEHAYPNGLSVDIIAESLRCTNKEVNEFLCELETLGVVQKLQNEWIRVNAVDSIELSRTPTSFGSRDHPTVAILTCLFTEKQSIDAIIDNSTTVHRYRSGGDSNIYTLGWIGKHRVVATKLAIIGDSREATTSSGSITTRLLGNFQRVEHVFIVGVGGGVAHYTDATRHVRLGDVVVSGPEPNSYVFAHTYTVDRATEHVNGFLVRNWNPQDAIITHIAKNMDEKMIAEWNSITKTTIDRLDAANSDMSFSRPPPQADLLAVPVGGGQVVVIPHPNSERVDSVVHVGSIGAMVSYRKQTLANEEQIGEDTSGATAQFRDKFAANYNLRAIDAGFDSVIAAVNGSRIDSWALIRGIADYQHGQSRASRVWQGYSGIRAAALTKTLILLLRCSTDTDFHDHFAESLVHRKTIISYNILFIMSINLASKFLKLLRHFRREDLETFAEEHDRLYREAEAKSDYSMVTAHYYSVMSTVIDEYFNGSFHFAPPRLRQQTLADALQELHERIGQCLKLTKGKKCVDIGCGIGGVMYDLAFTGADLTGVTIAGNEVIIGNKRFQNEGLQNCSIVQGNYCCLPLVDNRYDCAYAVYALKYLEDLKPALQEVNRILRPGGFFLVYDLLKTDKYHSSSKEHKTVIKNLEYACGMPPLHTKEEIINAAKLYGLELAENINLDEETGNPYYFCFSHSPLFMWLISSTLIDWIISIAQALHIMPKGFLRFKRVFLAGTVNSIVHAGKLGILSGSEVLLFQKMSDFDREI</sequence>
<dbReference type="Proteomes" id="UP000278627">
    <property type="component" value="Unassembled WGS sequence"/>
</dbReference>
<evidence type="ECO:0000259" key="6">
    <source>
        <dbReference type="PROSITE" id="PS51685"/>
    </source>
</evidence>
<dbReference type="Gene3D" id="3.40.50.150">
    <property type="entry name" value="Vaccinia Virus protein VP39"/>
    <property type="match status" value="1"/>
</dbReference>